<dbReference type="Proteomes" id="UP000294933">
    <property type="component" value="Unassembled WGS sequence"/>
</dbReference>
<feature type="transmembrane region" description="Helical" evidence="1">
    <location>
        <begin position="298"/>
        <end position="319"/>
    </location>
</feature>
<accession>A0A4Y7PLB5</accession>
<dbReference type="AlphaFoldDB" id="A0A4Y7PLB5"/>
<reference evidence="3 4" key="1">
    <citation type="submission" date="2018-06" db="EMBL/GenBank/DDBJ databases">
        <title>A transcriptomic atlas of mushroom development highlights an independent origin of complex multicellularity.</title>
        <authorList>
            <consortium name="DOE Joint Genome Institute"/>
            <person name="Krizsan K."/>
            <person name="Almasi E."/>
            <person name="Merenyi Z."/>
            <person name="Sahu N."/>
            <person name="Viragh M."/>
            <person name="Koszo T."/>
            <person name="Mondo S."/>
            <person name="Kiss B."/>
            <person name="Balint B."/>
            <person name="Kues U."/>
            <person name="Barry K."/>
            <person name="Hegedus J.C."/>
            <person name="Henrissat B."/>
            <person name="Johnson J."/>
            <person name="Lipzen A."/>
            <person name="Ohm R."/>
            <person name="Nagy I."/>
            <person name="Pangilinan J."/>
            <person name="Yan J."/>
            <person name="Xiong Y."/>
            <person name="Grigoriev I.V."/>
            <person name="Hibbett D.S."/>
            <person name="Nagy L.G."/>
        </authorList>
    </citation>
    <scope>NUCLEOTIDE SEQUENCE [LARGE SCALE GENOMIC DNA]</scope>
    <source>
        <strain evidence="3 4">SZMC22713</strain>
    </source>
</reference>
<protein>
    <recommendedName>
        <fullName evidence="2">DUF6535 domain-containing protein</fullName>
    </recommendedName>
</protein>
<dbReference type="EMBL" id="ML170269">
    <property type="protein sequence ID" value="TDL15612.1"/>
    <property type="molecule type" value="Genomic_DNA"/>
</dbReference>
<proteinExistence type="predicted"/>
<sequence length="510" mass="57453">MAKVFVVTQKVTEEKSGFTRDIMVPSYLLSSAISQCILSIQSASTLPTHHFPKKPLSQSFTDTTSILFTMLPRRGDEEKHFDDCLPVAKDVSSETGQRTTDNINVEEDHGSNLWQLYVERAEKYDKDLVETWRDDMDSLLIFAALFSSCISAFVIESYRSLQQDSGDVIVSILLQISQQLANGTGLRAAAVTPPFGPDSKNVTINVFWFLSLAFSLVCSLAAVMVRQWARKYLVVSKRDSNPSYRASRHQIAFHGMQSWKMDTIVEMIPVLLHISLALFCAGLVLFLRLVNAEVQWCLIYFVSTAGSIYILLTITPNIFPRCPFKTPFTRLAFPLLLLWKCAVLLLALTLKGIVLLIEHGSMITQKAVEATMSSPIKPTPVSWPGRVHEFVKAVVLMTVPYPLLPPVLRKQAQYPYLNHRYSLIWNIVHFRYGPYGLGSRYYAPLEAFRWISGIATTESENILVVKGIPHIVRERHLHSQFEEISDLDPHLYLVTAARSTKLGSLSHCPA</sequence>
<name>A0A4Y7PLB5_9AGAM</name>
<feature type="transmembrane region" description="Helical" evidence="1">
    <location>
        <begin position="331"/>
        <end position="357"/>
    </location>
</feature>
<evidence type="ECO:0000256" key="1">
    <source>
        <dbReference type="SAM" id="Phobius"/>
    </source>
</evidence>
<feature type="transmembrane region" description="Helical" evidence="1">
    <location>
        <begin position="264"/>
        <end position="286"/>
    </location>
</feature>
<keyword evidence="1" id="KW-0812">Transmembrane</keyword>
<dbReference type="VEuPathDB" id="FungiDB:BD410DRAFT_902506"/>
<keyword evidence="1" id="KW-0472">Membrane</keyword>
<evidence type="ECO:0000313" key="4">
    <source>
        <dbReference type="Proteomes" id="UP000294933"/>
    </source>
</evidence>
<dbReference type="Pfam" id="PF20153">
    <property type="entry name" value="DUF6535"/>
    <property type="match status" value="1"/>
</dbReference>
<dbReference type="InterPro" id="IPR045338">
    <property type="entry name" value="DUF6535"/>
</dbReference>
<keyword evidence="1" id="KW-1133">Transmembrane helix</keyword>
<gene>
    <name evidence="3" type="ORF">BD410DRAFT_902506</name>
</gene>
<evidence type="ECO:0000259" key="2">
    <source>
        <dbReference type="Pfam" id="PF20153"/>
    </source>
</evidence>
<keyword evidence="4" id="KW-1185">Reference proteome</keyword>
<feature type="transmembrane region" description="Helical" evidence="1">
    <location>
        <begin position="206"/>
        <end position="225"/>
    </location>
</feature>
<organism evidence="3 4">
    <name type="scientific">Rickenella mellea</name>
    <dbReference type="NCBI Taxonomy" id="50990"/>
    <lineage>
        <taxon>Eukaryota</taxon>
        <taxon>Fungi</taxon>
        <taxon>Dikarya</taxon>
        <taxon>Basidiomycota</taxon>
        <taxon>Agaricomycotina</taxon>
        <taxon>Agaricomycetes</taxon>
        <taxon>Hymenochaetales</taxon>
        <taxon>Rickenellaceae</taxon>
        <taxon>Rickenella</taxon>
    </lineage>
</organism>
<feature type="domain" description="DUF6535" evidence="2">
    <location>
        <begin position="114"/>
        <end position="287"/>
    </location>
</feature>
<evidence type="ECO:0000313" key="3">
    <source>
        <dbReference type="EMBL" id="TDL15612.1"/>
    </source>
</evidence>